<keyword evidence="6 10" id="KW-0464">Manganese</keyword>
<keyword evidence="3 9" id="KW-0547">Nucleotide-binding</keyword>
<dbReference type="OrthoDB" id="9802323at2"/>
<dbReference type="PANTHER" id="PTHR11118">
    <property type="entry name" value="RNA-SPLICING LIGASE RTCB HOMOLOG"/>
    <property type="match status" value="1"/>
</dbReference>
<evidence type="ECO:0000256" key="11">
    <source>
        <dbReference type="RuleBase" id="RU371113"/>
    </source>
</evidence>
<dbReference type="GO" id="GO:0005525">
    <property type="term" value="F:GTP binding"/>
    <property type="evidence" value="ECO:0007669"/>
    <property type="project" value="UniProtKB-KW"/>
</dbReference>
<dbReference type="GO" id="GO:0003972">
    <property type="term" value="F:RNA ligase (ATP) activity"/>
    <property type="evidence" value="ECO:0007669"/>
    <property type="project" value="TreeGrafter"/>
</dbReference>
<comment type="catalytic activity">
    <reaction evidence="7">
        <text>a 3'-end 3'-phospho-ribonucleotide-RNA + a 5'-end dephospho-ribonucleoside-RNA + GTP = a ribonucleotidyl-ribonucleotide-RNA + GMP + diphosphate</text>
        <dbReference type="Rhea" id="RHEA:68076"/>
        <dbReference type="Rhea" id="RHEA-COMP:10463"/>
        <dbReference type="Rhea" id="RHEA-COMP:13936"/>
        <dbReference type="Rhea" id="RHEA-COMP:17355"/>
        <dbReference type="ChEBI" id="CHEBI:33019"/>
        <dbReference type="ChEBI" id="CHEBI:37565"/>
        <dbReference type="ChEBI" id="CHEBI:58115"/>
        <dbReference type="ChEBI" id="CHEBI:83062"/>
        <dbReference type="ChEBI" id="CHEBI:138284"/>
        <dbReference type="ChEBI" id="CHEBI:173118"/>
        <dbReference type="EC" id="6.5.1.8"/>
    </reaction>
</comment>
<feature type="region of interest" description="Disordered" evidence="12">
    <location>
        <begin position="1"/>
        <end position="22"/>
    </location>
</feature>
<comment type="cofactor">
    <cofactor evidence="10 11">
        <name>Mn(2+)</name>
        <dbReference type="ChEBI" id="CHEBI:29035"/>
    </cofactor>
    <text evidence="10 11">Binds 2 manganese ions per subunit.</text>
</comment>
<keyword evidence="1 11" id="KW-0436">Ligase</keyword>
<dbReference type="EMBL" id="VFQF01000002">
    <property type="protein sequence ID" value="TQN46062.1"/>
    <property type="molecule type" value="Genomic_DNA"/>
</dbReference>
<dbReference type="Gene3D" id="3.90.1860.10">
    <property type="entry name" value="tRNA-splicing ligase RtcB"/>
    <property type="match status" value="1"/>
</dbReference>
<evidence type="ECO:0000256" key="10">
    <source>
        <dbReference type="PIRSR" id="PIRSR601233-3"/>
    </source>
</evidence>
<name>A0A543PPQ6_9MICO</name>
<evidence type="ECO:0000256" key="9">
    <source>
        <dbReference type="PIRSR" id="PIRSR601233-2"/>
    </source>
</evidence>
<keyword evidence="4" id="KW-0692">RNA repair</keyword>
<comment type="caution">
    <text evidence="13">The sequence shown here is derived from an EMBL/GenBank/DDBJ whole genome shotgun (WGS) entry which is preliminary data.</text>
</comment>
<feature type="binding site" evidence="10">
    <location>
        <position position="202"/>
    </location>
    <ligand>
        <name>Mn(2+)</name>
        <dbReference type="ChEBI" id="CHEBI:29035"/>
        <label>1</label>
    </ligand>
</feature>
<feature type="binding site" evidence="10">
    <location>
        <position position="233"/>
    </location>
    <ligand>
        <name>Mn(2+)</name>
        <dbReference type="ChEBI" id="CHEBI:29035"/>
        <label>2</label>
    </ligand>
</feature>
<feature type="binding site" evidence="9">
    <location>
        <position position="399"/>
    </location>
    <ligand>
        <name>GMP</name>
        <dbReference type="ChEBI" id="CHEBI:58115"/>
    </ligand>
</feature>
<sequence>MRIDVISSRSAPGPSAGAGPRATGVRVFESDALRADRALVGSLESATSDMDLAAPPVVLPDFHHKSAMEMPSSIAVATVGTIRPTLTSSSVNCGMALMTLDCDRPSDAAVSEFYRRVRERYPYPTTRRRDLSRRDVIDAAVGGGEFAVDRYGVDALELERVEEHGRLDLTRWGGSDRLVSEVPALTWQLARMRFGTVGPSNHFVELQEVEEILDPRAAELLGVRQGQVTLQYHAGGGVLTGEIGHLFARRKDTKRIMQAAMAVQKPLFHLATARSVEQVRERMRLFFTVATPPVSLDSDEGQRLMLANAAAMNYGYAFRMTTYHALRQIAAAVFGGARGRLVVDSPHNSIYEEEIEGTTAVVHRHNSCRAYPASRMRPGTTFAQTGQAVLLPGTHRTSSYLAVAGGSSGASLHSACHGAGTVIDQFARDGSSGPDREGRHTLRFGYSDTAPAHCAHLDDAGVNAAMSVLSGHGIVRPVARLRPFAVLH</sequence>
<evidence type="ECO:0000256" key="7">
    <source>
        <dbReference type="ARBA" id="ARBA00047746"/>
    </source>
</evidence>
<feature type="binding site" evidence="9">
    <location>
        <begin position="417"/>
        <end position="420"/>
    </location>
    <ligand>
        <name>GMP</name>
        <dbReference type="ChEBI" id="CHEBI:58115"/>
    </ligand>
</feature>
<dbReference type="GO" id="GO:0046872">
    <property type="term" value="F:metal ion binding"/>
    <property type="evidence" value="ECO:0007669"/>
    <property type="project" value="UniProtKB-UniRule"/>
</dbReference>
<keyword evidence="5 9" id="KW-0342">GTP-binding</keyword>
<dbReference type="AlphaFoldDB" id="A0A543PPQ6"/>
<evidence type="ECO:0000256" key="3">
    <source>
        <dbReference type="ARBA" id="ARBA00022741"/>
    </source>
</evidence>
<feature type="binding site" evidence="9">
    <location>
        <begin position="201"/>
        <end position="205"/>
    </location>
    <ligand>
        <name>GMP</name>
        <dbReference type="ChEBI" id="CHEBI:58115"/>
    </ligand>
</feature>
<feature type="binding site" evidence="9">
    <location>
        <begin position="347"/>
        <end position="348"/>
    </location>
    <ligand>
        <name>GMP</name>
        <dbReference type="ChEBI" id="CHEBI:58115"/>
    </ligand>
</feature>
<dbReference type="PANTHER" id="PTHR11118:SF1">
    <property type="entry name" value="RNA-SPLICING LIGASE RTCB HOMOLOG"/>
    <property type="match status" value="1"/>
</dbReference>
<feature type="binding site" evidence="10">
    <location>
        <position position="347"/>
    </location>
    <ligand>
        <name>Mn(2+)</name>
        <dbReference type="ChEBI" id="CHEBI:29035"/>
        <label>2</label>
    </ligand>
</feature>
<feature type="compositionally biased region" description="Low complexity" evidence="12">
    <location>
        <begin position="7"/>
        <end position="22"/>
    </location>
</feature>
<accession>A0A543PPQ6</accession>
<dbReference type="InterPro" id="IPR036025">
    <property type="entry name" value="RtcB-like_sf"/>
</dbReference>
<evidence type="ECO:0000256" key="12">
    <source>
        <dbReference type="SAM" id="MobiDB-lite"/>
    </source>
</evidence>
<evidence type="ECO:0000256" key="8">
    <source>
        <dbReference type="PIRSR" id="PIRSR601233-1"/>
    </source>
</evidence>
<organism evidence="13 14">
    <name type="scientific">Humibacillus xanthopallidus</name>
    <dbReference type="NCBI Taxonomy" id="412689"/>
    <lineage>
        <taxon>Bacteria</taxon>
        <taxon>Bacillati</taxon>
        <taxon>Actinomycetota</taxon>
        <taxon>Actinomycetes</taxon>
        <taxon>Micrococcales</taxon>
        <taxon>Intrasporangiaceae</taxon>
        <taxon>Humibacillus</taxon>
    </lineage>
</organism>
<dbReference type="Pfam" id="PF01139">
    <property type="entry name" value="RtcB"/>
    <property type="match status" value="1"/>
</dbReference>
<comment type="similarity">
    <text evidence="11">Belongs to the RtcB family.</text>
</comment>
<evidence type="ECO:0000313" key="14">
    <source>
        <dbReference type="Proteomes" id="UP000320085"/>
    </source>
</evidence>
<evidence type="ECO:0000313" key="13">
    <source>
        <dbReference type="EMBL" id="TQN46062.1"/>
    </source>
</evidence>
<dbReference type="RefSeq" id="WP_141822910.1">
    <property type="nucleotide sequence ID" value="NZ_BAAAQC010000004.1"/>
</dbReference>
<comment type="subunit">
    <text evidence="11">Monomer.</text>
</comment>
<reference evidence="13 14" key="1">
    <citation type="submission" date="2019-06" db="EMBL/GenBank/DDBJ databases">
        <title>Sequencing the genomes of 1000 actinobacteria strains.</title>
        <authorList>
            <person name="Klenk H.-P."/>
        </authorList>
    </citation>
    <scope>NUCLEOTIDE SEQUENCE [LARGE SCALE GENOMIC DNA]</scope>
    <source>
        <strain evidence="13 14">DSM 21776</strain>
    </source>
</reference>
<evidence type="ECO:0000256" key="5">
    <source>
        <dbReference type="ARBA" id="ARBA00023134"/>
    </source>
</evidence>
<evidence type="ECO:0000256" key="1">
    <source>
        <dbReference type="ARBA" id="ARBA00022598"/>
    </source>
</evidence>
<protein>
    <recommendedName>
        <fullName evidence="11">tRNA-splicing ligase RtcB</fullName>
        <ecNumber evidence="11">6.5.1.-</ecNumber>
    </recommendedName>
</protein>
<dbReference type="GO" id="GO:0042245">
    <property type="term" value="P:RNA repair"/>
    <property type="evidence" value="ECO:0007669"/>
    <property type="project" value="UniProtKB-KW"/>
</dbReference>
<keyword evidence="2 10" id="KW-0479">Metal-binding</keyword>
<gene>
    <name evidence="11" type="primary">rtcB</name>
    <name evidence="13" type="ORF">FHX52_2768</name>
</gene>
<dbReference type="GO" id="GO:0170057">
    <property type="term" value="F:RNA ligase (GTP) activity"/>
    <property type="evidence" value="ECO:0007669"/>
    <property type="project" value="UniProtKB-EC"/>
</dbReference>
<dbReference type="SUPFAM" id="SSF103365">
    <property type="entry name" value="Hypothetical protein PH1602"/>
    <property type="match status" value="1"/>
</dbReference>
<dbReference type="InterPro" id="IPR001233">
    <property type="entry name" value="RtcB"/>
</dbReference>
<dbReference type="EC" id="6.5.1.-" evidence="11"/>
<evidence type="ECO:0000256" key="4">
    <source>
        <dbReference type="ARBA" id="ARBA00022800"/>
    </source>
</evidence>
<evidence type="ECO:0000256" key="6">
    <source>
        <dbReference type="ARBA" id="ARBA00023211"/>
    </source>
</evidence>
<feature type="active site" description="GMP-histidine intermediate" evidence="8">
    <location>
        <position position="417"/>
    </location>
</feature>
<dbReference type="Proteomes" id="UP000320085">
    <property type="component" value="Unassembled WGS sequence"/>
</dbReference>
<proteinExistence type="inferred from homology"/>
<evidence type="ECO:0000256" key="2">
    <source>
        <dbReference type="ARBA" id="ARBA00022723"/>
    </source>
</evidence>
<dbReference type="GO" id="GO:0006396">
    <property type="term" value="P:RNA processing"/>
    <property type="evidence" value="ECO:0007669"/>
    <property type="project" value="InterPro"/>
</dbReference>